<sequence length="126" mass="13449">MTVEISGGMDGVGRGDRVVAVGTDRAKAEPGARFQRSRRSETADGPASDSAPTCLIRFPLIRFPLRHGLLRHGPAGLLGRAADPVVLDFGGAGRFETAVKAIPDPRASSLADARRLYDRTREVLAR</sequence>
<accession>A0AAU3H4I8</accession>
<evidence type="ECO:0000256" key="1">
    <source>
        <dbReference type="SAM" id="MobiDB-lite"/>
    </source>
</evidence>
<dbReference type="RefSeq" id="WP_331762917.1">
    <property type="nucleotide sequence ID" value="NZ_CP109536.1"/>
</dbReference>
<proteinExistence type="predicted"/>
<name>A0AAU3H4I8_9ACTN</name>
<feature type="region of interest" description="Disordered" evidence="1">
    <location>
        <begin position="14"/>
        <end position="52"/>
    </location>
</feature>
<protein>
    <submittedName>
        <fullName evidence="2">Uncharacterized protein</fullName>
    </submittedName>
</protein>
<dbReference type="AlphaFoldDB" id="A0AAU3H4I8"/>
<geneLocation type="plasmid" evidence="2">
    <name>unnamed1</name>
</geneLocation>
<evidence type="ECO:0000313" key="2">
    <source>
        <dbReference type="EMBL" id="WTZ00421.1"/>
    </source>
</evidence>
<organism evidence="2">
    <name type="scientific">Streptomyces sp. NBC_01401</name>
    <dbReference type="NCBI Taxonomy" id="2903854"/>
    <lineage>
        <taxon>Bacteria</taxon>
        <taxon>Bacillati</taxon>
        <taxon>Actinomycetota</taxon>
        <taxon>Actinomycetes</taxon>
        <taxon>Kitasatosporales</taxon>
        <taxon>Streptomycetaceae</taxon>
        <taxon>Streptomyces</taxon>
    </lineage>
</organism>
<keyword evidence="2" id="KW-0614">Plasmid</keyword>
<gene>
    <name evidence="2" type="ORF">OG626_36785</name>
</gene>
<reference evidence="2" key="1">
    <citation type="submission" date="2022-10" db="EMBL/GenBank/DDBJ databases">
        <title>The complete genomes of actinobacterial strains from the NBC collection.</title>
        <authorList>
            <person name="Joergensen T.S."/>
            <person name="Alvarez Arevalo M."/>
            <person name="Sterndorff E.B."/>
            <person name="Faurdal D."/>
            <person name="Vuksanovic O."/>
            <person name="Mourched A.-S."/>
            <person name="Charusanti P."/>
            <person name="Shaw S."/>
            <person name="Blin K."/>
            <person name="Weber T."/>
        </authorList>
    </citation>
    <scope>NUCLEOTIDE SEQUENCE</scope>
    <source>
        <strain evidence="2">NBC_01401</strain>
        <plasmid evidence="2">unnamed1</plasmid>
    </source>
</reference>
<dbReference type="EMBL" id="CP109536">
    <property type="protein sequence ID" value="WTZ00421.1"/>
    <property type="molecule type" value="Genomic_DNA"/>
</dbReference>